<comment type="caution">
    <text evidence="2">The sequence shown here is derived from an EMBL/GenBank/DDBJ whole genome shotgun (WGS) entry which is preliminary data.</text>
</comment>
<keyword evidence="1" id="KW-0472">Membrane</keyword>
<dbReference type="Proteomes" id="UP001229421">
    <property type="component" value="Unassembled WGS sequence"/>
</dbReference>
<evidence type="ECO:0000256" key="1">
    <source>
        <dbReference type="SAM" id="Phobius"/>
    </source>
</evidence>
<dbReference type="PANTHER" id="PTHR33736:SF34">
    <property type="entry name" value="F-BOX-LIKE DOMAIN SUPERFAMILY PROTEIN"/>
    <property type="match status" value="1"/>
</dbReference>
<name>A0AAD8L385_TARER</name>
<proteinExistence type="predicted"/>
<gene>
    <name evidence="2" type="ORF">QVD17_09097</name>
</gene>
<dbReference type="EMBL" id="JAUHHV010000002">
    <property type="protein sequence ID" value="KAK1432203.1"/>
    <property type="molecule type" value="Genomic_DNA"/>
</dbReference>
<protein>
    <recommendedName>
        <fullName evidence="4">F-box protein</fullName>
    </recommendedName>
</protein>
<dbReference type="SUPFAM" id="SSF81383">
    <property type="entry name" value="F-box domain"/>
    <property type="match status" value="1"/>
</dbReference>
<evidence type="ECO:0008006" key="4">
    <source>
        <dbReference type="Google" id="ProtNLM"/>
    </source>
</evidence>
<reference evidence="2" key="1">
    <citation type="journal article" date="2023" name="bioRxiv">
        <title>Improved chromosome-level genome assembly for marigold (Tagetes erecta).</title>
        <authorList>
            <person name="Jiang F."/>
            <person name="Yuan L."/>
            <person name="Wang S."/>
            <person name="Wang H."/>
            <person name="Xu D."/>
            <person name="Wang A."/>
            <person name="Fan W."/>
        </authorList>
    </citation>
    <scope>NUCLEOTIDE SEQUENCE</scope>
    <source>
        <strain evidence="2">WSJ</strain>
        <tissue evidence="2">Leaf</tissue>
    </source>
</reference>
<keyword evidence="1" id="KW-1133">Transmembrane helix</keyword>
<organism evidence="2 3">
    <name type="scientific">Tagetes erecta</name>
    <name type="common">African marigold</name>
    <dbReference type="NCBI Taxonomy" id="13708"/>
    <lineage>
        <taxon>Eukaryota</taxon>
        <taxon>Viridiplantae</taxon>
        <taxon>Streptophyta</taxon>
        <taxon>Embryophyta</taxon>
        <taxon>Tracheophyta</taxon>
        <taxon>Spermatophyta</taxon>
        <taxon>Magnoliopsida</taxon>
        <taxon>eudicotyledons</taxon>
        <taxon>Gunneridae</taxon>
        <taxon>Pentapetalae</taxon>
        <taxon>asterids</taxon>
        <taxon>campanulids</taxon>
        <taxon>Asterales</taxon>
        <taxon>Asteraceae</taxon>
        <taxon>Asteroideae</taxon>
        <taxon>Heliantheae alliance</taxon>
        <taxon>Tageteae</taxon>
        <taxon>Tagetes</taxon>
    </lineage>
</organism>
<feature type="transmembrane region" description="Helical" evidence="1">
    <location>
        <begin position="328"/>
        <end position="348"/>
    </location>
</feature>
<dbReference type="PANTHER" id="PTHR33736">
    <property type="entry name" value="F-BOX PROTEIN-RELATED"/>
    <property type="match status" value="1"/>
</dbReference>
<accession>A0AAD8L385</accession>
<keyword evidence="3" id="KW-1185">Reference proteome</keyword>
<keyword evidence="1" id="KW-0812">Transmembrane</keyword>
<sequence>MTTTTFTDIHSDIIQTHILPRLDGPSLSTTATASSHLKSLCSDDRLWSQISRSTWPSITHPRLHHVISTFPSGHRSFFHDCFPALTTVVNYRRHSSSDNKSNCVSYNLDREHFPSELISAVDIRYQNDVVYSATNFTKITTEFLSSPVRLKVNPVYTEPAEPVDKTINLTVDEIIGADETTLSNLKASLTLNWILINPTSKRACNLSSVKAVSARADWVTNETHIRYVTVLPGCDPNKMVQCKIYVVLGVGEGGFLKVNEVVLKLHDLGSCCLNGFEFLGVVEAGLGEKNNVRREIVDDGDRLKSYEELKEIKRERKLRVKEKDRRRVVAVNCFGFFAILVSVFVAFYFVKFGFVFVFLSVLIAMYVYVEILE</sequence>
<evidence type="ECO:0000313" key="2">
    <source>
        <dbReference type="EMBL" id="KAK1432203.1"/>
    </source>
</evidence>
<dbReference type="InterPro" id="IPR036047">
    <property type="entry name" value="F-box-like_dom_sf"/>
</dbReference>
<dbReference type="AlphaFoldDB" id="A0AAD8L385"/>
<feature type="transmembrane region" description="Helical" evidence="1">
    <location>
        <begin position="354"/>
        <end position="372"/>
    </location>
</feature>
<dbReference type="InterPro" id="IPR045283">
    <property type="entry name" value="AT3G44326-like"/>
</dbReference>
<evidence type="ECO:0000313" key="3">
    <source>
        <dbReference type="Proteomes" id="UP001229421"/>
    </source>
</evidence>